<dbReference type="GO" id="GO:0016491">
    <property type="term" value="F:oxidoreductase activity"/>
    <property type="evidence" value="ECO:0007669"/>
    <property type="project" value="UniProtKB-KW"/>
</dbReference>
<dbReference type="Pfam" id="PF13561">
    <property type="entry name" value="adh_short_C2"/>
    <property type="match status" value="3"/>
</dbReference>
<reference evidence="3" key="1">
    <citation type="submission" date="2020-11" db="EMBL/GenBank/DDBJ databases">
        <authorList>
            <person name="Tran Van P."/>
        </authorList>
    </citation>
    <scope>NUCLEOTIDE SEQUENCE</scope>
</reference>
<dbReference type="Proteomes" id="UP000759131">
    <property type="component" value="Unassembled WGS sequence"/>
</dbReference>
<feature type="chain" id="PRO_5036403716" evidence="2">
    <location>
        <begin position="18"/>
        <end position="808"/>
    </location>
</feature>
<dbReference type="PRINTS" id="PR00080">
    <property type="entry name" value="SDRFAMILY"/>
</dbReference>
<dbReference type="PANTHER" id="PTHR43975">
    <property type="entry name" value="ZGC:101858"/>
    <property type="match status" value="1"/>
</dbReference>
<protein>
    <submittedName>
        <fullName evidence="3">Uncharacterized protein</fullName>
    </submittedName>
</protein>
<keyword evidence="1" id="KW-0560">Oxidoreductase</keyword>
<dbReference type="InterPro" id="IPR002347">
    <property type="entry name" value="SDR_fam"/>
</dbReference>
<keyword evidence="4" id="KW-1185">Reference proteome</keyword>
<name>A0A7R9Q0C3_9ACAR</name>
<dbReference type="InterPro" id="IPR036291">
    <property type="entry name" value="NAD(P)-bd_dom_sf"/>
</dbReference>
<dbReference type="Gene3D" id="3.40.50.720">
    <property type="entry name" value="NAD(P)-binding Rossmann-like Domain"/>
    <property type="match status" value="3"/>
</dbReference>
<dbReference type="OrthoDB" id="294295at2759"/>
<dbReference type="InterPro" id="IPR020904">
    <property type="entry name" value="Sc_DH/Rdtase_CS"/>
</dbReference>
<gene>
    <name evidence="3" type="ORF">OSB1V03_LOCUS7974</name>
</gene>
<keyword evidence="2" id="KW-0732">Signal</keyword>
<accession>A0A7R9Q0C3</accession>
<dbReference type="SUPFAM" id="SSF51735">
    <property type="entry name" value="NAD(P)-binding Rossmann-fold domains"/>
    <property type="match status" value="3"/>
</dbReference>
<evidence type="ECO:0000313" key="4">
    <source>
        <dbReference type="Proteomes" id="UP000759131"/>
    </source>
</evidence>
<evidence type="ECO:0000256" key="1">
    <source>
        <dbReference type="ARBA" id="ARBA00023002"/>
    </source>
</evidence>
<evidence type="ECO:0000256" key="2">
    <source>
        <dbReference type="SAM" id="SignalP"/>
    </source>
</evidence>
<dbReference type="EMBL" id="CAJPIZ010004827">
    <property type="protein sequence ID" value="CAG2107978.1"/>
    <property type="molecule type" value="Genomic_DNA"/>
</dbReference>
<evidence type="ECO:0000313" key="3">
    <source>
        <dbReference type="EMBL" id="CAD7627548.1"/>
    </source>
</evidence>
<dbReference type="AlphaFoldDB" id="A0A7R9Q0C3"/>
<dbReference type="EMBL" id="OC859402">
    <property type="protein sequence ID" value="CAD7627548.1"/>
    <property type="molecule type" value="Genomic_DNA"/>
</dbReference>
<organism evidence="3">
    <name type="scientific">Medioppia subpectinata</name>
    <dbReference type="NCBI Taxonomy" id="1979941"/>
    <lineage>
        <taxon>Eukaryota</taxon>
        <taxon>Metazoa</taxon>
        <taxon>Ecdysozoa</taxon>
        <taxon>Arthropoda</taxon>
        <taxon>Chelicerata</taxon>
        <taxon>Arachnida</taxon>
        <taxon>Acari</taxon>
        <taxon>Acariformes</taxon>
        <taxon>Sarcoptiformes</taxon>
        <taxon>Oribatida</taxon>
        <taxon>Brachypylina</taxon>
        <taxon>Oppioidea</taxon>
        <taxon>Oppiidae</taxon>
        <taxon>Medioppia</taxon>
    </lineage>
</organism>
<dbReference type="PANTHER" id="PTHR43975:SF2">
    <property type="entry name" value="EG:BACR7A4.14 PROTEIN-RELATED"/>
    <property type="match status" value="1"/>
</dbReference>
<dbReference type="PRINTS" id="PR00081">
    <property type="entry name" value="GDHRDH"/>
</dbReference>
<dbReference type="FunFam" id="3.40.50.720:FF:000084">
    <property type="entry name" value="Short-chain dehydrogenase reductase"/>
    <property type="match status" value="3"/>
</dbReference>
<feature type="signal peptide" evidence="2">
    <location>
        <begin position="1"/>
        <end position="17"/>
    </location>
</feature>
<dbReference type="PROSITE" id="PS00061">
    <property type="entry name" value="ADH_SHORT"/>
    <property type="match status" value="2"/>
</dbReference>
<proteinExistence type="predicted"/>
<sequence length="808" mass="86433">MKFLIALMCGLVCIVSADYPIEEYKAVAKSRNFTGKVVLVTGSSSGIGEGIVKLFSILGANVVVTGRTAPDVQRVAKEVQELSPLKLKPLEVVGDITKSSDVNNLIDSTVKTFGRLDVLVNNAGIYPDTNITQTDLLSVWDQVFGVDLRAVVELIHRSVPHLEKTNGTIIDISSDLSLAPIKQKLAYCPAKAGLDMLTKILALELGPKGIRVNTVNPGVTHVREPPNPMEKLTAKVTPLGRNGQPLDMARAVAFLASTDAEFITGANILVDGGLVYNMDYPIEDYKAVAKSRNFTGSVVVVTGSSSGIGEGIVKLFSILGANVVVTGRTAPDVQRVAKEVQELSPLKLKPLEVVGDITKSSDVNNLIDSTVKTFGRLDVLVNNAGIYPQTNITQTDLLSVWDQVFGVNLRAVVELIHRSVPHLEKTNGTIIDISSDLSLAPMNQMLAYSSAKAGLDMLTKILALELGPKGIRVNTVNPGVTHVREPPNPYEKLAPKVTPLGRVGQPLDMARAVAFLASTDAQFITGANILVDGGLLYNMDYSIEDYKAVAKSRDFTGKVIIVTGSSSGIGEGIVKLFSILGANVVVTGRKAQDVQRVAKEVLELSPLKLKPLQVVGDLTKSSDINNLIDSTIKTFGKIDVLVNNAGIYPLTNITQPDLLSVWDQIFAVDLRAVVELIHRSVPHLEKTNGTIIDISSVCSLAPMKGTSAYSSAKAGLDMLTKILALELGPKNIRVNTINPGTIHVRDPPTPIEVISPKYTPLRRNGEPLDIARAVAFLASTDSQFITGANIVVDGGAIYNAGVFNTIIF</sequence>